<proteinExistence type="predicted"/>
<dbReference type="Proteomes" id="UP000017246">
    <property type="component" value="Unassembled WGS sequence"/>
</dbReference>
<evidence type="ECO:0000256" key="1">
    <source>
        <dbReference type="SAM" id="MobiDB-lite"/>
    </source>
</evidence>
<reference evidence="2" key="1">
    <citation type="journal article" date="2013" name="Nature">
        <title>The genomes of four tapeworm species reveal adaptations to parasitism.</title>
        <authorList>
            <person name="Tsai I.J."/>
            <person name="Zarowiecki M."/>
            <person name="Holroyd N."/>
            <person name="Garciarrubio A."/>
            <person name="Sanchez-Flores A."/>
            <person name="Brooks K.L."/>
            <person name="Tracey A."/>
            <person name="Bobes R.J."/>
            <person name="Fragoso G."/>
            <person name="Sciutto E."/>
            <person name="Aslett M."/>
            <person name="Beasley H."/>
            <person name="Bennett H.M."/>
            <person name="Cai J."/>
            <person name="Camicia F."/>
            <person name="Clark R."/>
            <person name="Cucher M."/>
            <person name="De Silva N."/>
            <person name="Day T.A."/>
            <person name="Deplazes P."/>
            <person name="Estrada K."/>
            <person name="Fernandez C."/>
            <person name="Holland P.W."/>
            <person name="Hou J."/>
            <person name="Hu S."/>
            <person name="Huckvale T."/>
            <person name="Hung S.S."/>
            <person name="Kamenetzky L."/>
            <person name="Keane J.A."/>
            <person name="Kiss F."/>
            <person name="Koziol U."/>
            <person name="Lambert O."/>
            <person name="Liu K."/>
            <person name="Luo X."/>
            <person name="Luo Y."/>
            <person name="Macchiaroli N."/>
            <person name="Nichol S."/>
            <person name="Paps J."/>
            <person name="Parkinson J."/>
            <person name="Pouchkina-Stantcheva N."/>
            <person name="Riddiford N."/>
            <person name="Rosenzvit M."/>
            <person name="Salinas G."/>
            <person name="Wasmuth J.D."/>
            <person name="Zamanian M."/>
            <person name="Zheng Y."/>
            <person name="Cai X."/>
            <person name="Soberon X."/>
            <person name="Olson P.D."/>
            <person name="Laclette J.P."/>
            <person name="Brehm K."/>
            <person name="Berriman M."/>
            <person name="Garciarrubio A."/>
            <person name="Bobes R.J."/>
            <person name="Fragoso G."/>
            <person name="Sanchez-Flores A."/>
            <person name="Estrada K."/>
            <person name="Cevallos M.A."/>
            <person name="Morett E."/>
            <person name="Gonzalez V."/>
            <person name="Portillo T."/>
            <person name="Ochoa-Leyva A."/>
            <person name="Jose M.V."/>
            <person name="Sciutto E."/>
            <person name="Landa A."/>
            <person name="Jimenez L."/>
            <person name="Valdes V."/>
            <person name="Carrero J.C."/>
            <person name="Larralde C."/>
            <person name="Morales-Montor J."/>
            <person name="Limon-Lason J."/>
            <person name="Soberon X."/>
            <person name="Laclette J.P."/>
        </authorList>
    </citation>
    <scope>NUCLEOTIDE SEQUENCE [LARGE SCALE GENOMIC DNA]</scope>
</reference>
<feature type="region of interest" description="Disordered" evidence="1">
    <location>
        <begin position="1"/>
        <end position="32"/>
    </location>
</feature>
<organism evidence="2 3">
    <name type="scientific">Echinococcus multilocularis</name>
    <name type="common">Fox tapeworm</name>
    <dbReference type="NCBI Taxonomy" id="6211"/>
    <lineage>
        <taxon>Eukaryota</taxon>
        <taxon>Metazoa</taxon>
        <taxon>Spiralia</taxon>
        <taxon>Lophotrochozoa</taxon>
        <taxon>Platyhelminthes</taxon>
        <taxon>Cestoda</taxon>
        <taxon>Eucestoda</taxon>
        <taxon>Cyclophyllidea</taxon>
        <taxon>Taeniidae</taxon>
        <taxon>Echinococcus</taxon>
    </lineage>
</organism>
<dbReference type="EMBL" id="LN902847">
    <property type="protein sequence ID" value="CDS36268.1"/>
    <property type="molecule type" value="Genomic_DNA"/>
</dbReference>
<sequence length="73" mass="8312">MPRSRDSIRMPASSLKGTLEQPSQDFPEDERRHNTRVEYIYLAQGRRLGHWHGPQAGPPSEVEVEPVRTISSS</sequence>
<dbReference type="AlphaFoldDB" id="A0A068XVJ4"/>
<protein>
    <submittedName>
        <fullName evidence="2">Uncharacterized protein</fullName>
    </submittedName>
</protein>
<name>A0A068XVJ4_ECHMU</name>
<evidence type="ECO:0000313" key="3">
    <source>
        <dbReference type="Proteomes" id="UP000017246"/>
    </source>
</evidence>
<evidence type="ECO:0000313" key="2">
    <source>
        <dbReference type="EMBL" id="CDS36268.1"/>
    </source>
</evidence>
<gene>
    <name evidence="2" type="ORF">EmuJ_000335100</name>
</gene>
<accession>A0A068XVJ4</accession>
<keyword evidence="3" id="KW-1185">Reference proteome</keyword>
<reference evidence="2" key="2">
    <citation type="submission" date="2015-11" db="EMBL/GenBank/DDBJ databases">
        <authorList>
            <person name="Zhang Y."/>
            <person name="Guo Z."/>
        </authorList>
    </citation>
    <scope>NUCLEOTIDE SEQUENCE</scope>
</reference>
<feature type="region of interest" description="Disordered" evidence="1">
    <location>
        <begin position="50"/>
        <end position="73"/>
    </location>
</feature>